<reference evidence="2" key="1">
    <citation type="journal article" date="2020" name="Stud. Mycol.">
        <title>101 Dothideomycetes genomes: a test case for predicting lifestyles and emergence of pathogens.</title>
        <authorList>
            <person name="Haridas S."/>
            <person name="Albert R."/>
            <person name="Binder M."/>
            <person name="Bloem J."/>
            <person name="Labutti K."/>
            <person name="Salamov A."/>
            <person name="Andreopoulos B."/>
            <person name="Baker S."/>
            <person name="Barry K."/>
            <person name="Bills G."/>
            <person name="Bluhm B."/>
            <person name="Cannon C."/>
            <person name="Castanera R."/>
            <person name="Culley D."/>
            <person name="Daum C."/>
            <person name="Ezra D."/>
            <person name="Gonzalez J."/>
            <person name="Henrissat B."/>
            <person name="Kuo A."/>
            <person name="Liang C."/>
            <person name="Lipzen A."/>
            <person name="Lutzoni F."/>
            <person name="Magnuson J."/>
            <person name="Mondo S."/>
            <person name="Nolan M."/>
            <person name="Ohm R."/>
            <person name="Pangilinan J."/>
            <person name="Park H.-J."/>
            <person name="Ramirez L."/>
            <person name="Alfaro M."/>
            <person name="Sun H."/>
            <person name="Tritt A."/>
            <person name="Yoshinaga Y."/>
            <person name="Zwiers L.-H."/>
            <person name="Turgeon B."/>
            <person name="Goodwin S."/>
            <person name="Spatafora J."/>
            <person name="Crous P."/>
            <person name="Grigoriev I."/>
        </authorList>
    </citation>
    <scope>NUCLEOTIDE SEQUENCE</scope>
    <source>
        <strain evidence="2">CBS 122681</strain>
    </source>
</reference>
<dbReference type="AlphaFoldDB" id="A0A6A6TR03"/>
<name>A0A6A6TR03_9PLEO</name>
<proteinExistence type="predicted"/>
<evidence type="ECO:0000313" key="3">
    <source>
        <dbReference type="Proteomes" id="UP000799324"/>
    </source>
</evidence>
<feature type="compositionally biased region" description="Basic and acidic residues" evidence="1">
    <location>
        <begin position="310"/>
        <end position="321"/>
    </location>
</feature>
<feature type="region of interest" description="Disordered" evidence="1">
    <location>
        <begin position="1"/>
        <end position="43"/>
    </location>
</feature>
<evidence type="ECO:0000313" key="2">
    <source>
        <dbReference type="EMBL" id="KAF2661348.1"/>
    </source>
</evidence>
<accession>A0A6A6TR03</accession>
<feature type="region of interest" description="Disordered" evidence="1">
    <location>
        <begin position="310"/>
        <end position="376"/>
    </location>
</feature>
<sequence>MSRHPSWQQYGGRGGGYGNSGPDSESARSSPGHRRGPAGREGRRMDAIEWFGADRYAGQNFGHQRYGQNGQNRQAYTQRAVNAGLGPAIVHNPTTSTRTHPMGSFHHEPVLSVPASTDLSPHQNSISYYGTQYLAPTNEALRSNSVPFTLPALYHPSVEEVGHASLSDNRSSMQPMVNGTYHDQPQHMVPLEGRLFSYSQHESNLSATQTSGGKIEGMMYNFPTNESTTDSQTSRYHTHAQGVSDISYHMNPGEQAYHIQRVMSINQSNDPRFAWDQLANQCQTHEVSSFLPNAHVGLRFSDSGEYLDGERVTHRSSHDQDCSSPSTDMPCEDLSSSQMTAKPDQGQKKDYDAPQIMLDGEVVDQNSESSNENDHS</sequence>
<protein>
    <submittedName>
        <fullName evidence="2">Uncharacterized protein</fullName>
    </submittedName>
</protein>
<gene>
    <name evidence="2" type="ORF">K491DRAFT_450392</name>
</gene>
<dbReference type="Proteomes" id="UP000799324">
    <property type="component" value="Unassembled WGS sequence"/>
</dbReference>
<evidence type="ECO:0000256" key="1">
    <source>
        <dbReference type="SAM" id="MobiDB-lite"/>
    </source>
</evidence>
<organism evidence="2 3">
    <name type="scientific">Lophiostoma macrostomum CBS 122681</name>
    <dbReference type="NCBI Taxonomy" id="1314788"/>
    <lineage>
        <taxon>Eukaryota</taxon>
        <taxon>Fungi</taxon>
        <taxon>Dikarya</taxon>
        <taxon>Ascomycota</taxon>
        <taxon>Pezizomycotina</taxon>
        <taxon>Dothideomycetes</taxon>
        <taxon>Pleosporomycetidae</taxon>
        <taxon>Pleosporales</taxon>
        <taxon>Lophiostomataceae</taxon>
        <taxon>Lophiostoma</taxon>
    </lineage>
</organism>
<keyword evidence="3" id="KW-1185">Reference proteome</keyword>
<dbReference type="EMBL" id="MU004294">
    <property type="protein sequence ID" value="KAF2661348.1"/>
    <property type="molecule type" value="Genomic_DNA"/>
</dbReference>